<dbReference type="EMBL" id="BMAW01024987">
    <property type="protein sequence ID" value="GFT90433.1"/>
    <property type="molecule type" value="Genomic_DNA"/>
</dbReference>
<dbReference type="Proteomes" id="UP000887013">
    <property type="component" value="Unassembled WGS sequence"/>
</dbReference>
<evidence type="ECO:0000313" key="2">
    <source>
        <dbReference type="Proteomes" id="UP000887013"/>
    </source>
</evidence>
<comment type="caution">
    <text evidence="1">The sequence shown here is derived from an EMBL/GenBank/DDBJ whole genome shotgun (WGS) entry which is preliminary data.</text>
</comment>
<evidence type="ECO:0000313" key="1">
    <source>
        <dbReference type="EMBL" id="GFT90433.1"/>
    </source>
</evidence>
<sequence>MDRQHPMIRDIAQNKARLNRNGNQLPMFYSPVFELQFKCMTFLVNACSSTQEQESGIWCGSPYAQSALFSIVLCVADSFGRSMHRWLYDTHNLPLFVFVVVTHDLYIWTSYPGHSSEHYAHSLQRYANLSRKPLFPKRYCHVLNTKCTYLFHVS</sequence>
<name>A0A8X6PUJ9_NEPPI</name>
<protein>
    <submittedName>
        <fullName evidence="1">Uncharacterized protein</fullName>
    </submittedName>
</protein>
<gene>
    <name evidence="1" type="ORF">NPIL_342751</name>
</gene>
<proteinExistence type="predicted"/>
<organism evidence="1 2">
    <name type="scientific">Nephila pilipes</name>
    <name type="common">Giant wood spider</name>
    <name type="synonym">Nephila maculata</name>
    <dbReference type="NCBI Taxonomy" id="299642"/>
    <lineage>
        <taxon>Eukaryota</taxon>
        <taxon>Metazoa</taxon>
        <taxon>Ecdysozoa</taxon>
        <taxon>Arthropoda</taxon>
        <taxon>Chelicerata</taxon>
        <taxon>Arachnida</taxon>
        <taxon>Araneae</taxon>
        <taxon>Araneomorphae</taxon>
        <taxon>Entelegynae</taxon>
        <taxon>Araneoidea</taxon>
        <taxon>Nephilidae</taxon>
        <taxon>Nephila</taxon>
    </lineage>
</organism>
<dbReference type="AlphaFoldDB" id="A0A8X6PUJ9"/>
<reference evidence="1" key="1">
    <citation type="submission" date="2020-08" db="EMBL/GenBank/DDBJ databases">
        <title>Multicomponent nature underlies the extraordinary mechanical properties of spider dragline silk.</title>
        <authorList>
            <person name="Kono N."/>
            <person name="Nakamura H."/>
            <person name="Mori M."/>
            <person name="Yoshida Y."/>
            <person name="Ohtoshi R."/>
            <person name="Malay A.D."/>
            <person name="Moran D.A.P."/>
            <person name="Tomita M."/>
            <person name="Numata K."/>
            <person name="Arakawa K."/>
        </authorList>
    </citation>
    <scope>NUCLEOTIDE SEQUENCE</scope>
</reference>
<keyword evidence="2" id="KW-1185">Reference proteome</keyword>
<accession>A0A8X6PUJ9</accession>